<comment type="caution">
    <text evidence="3">The sequence shown here is derived from an EMBL/GenBank/DDBJ whole genome shotgun (WGS) entry which is preliminary data.</text>
</comment>
<dbReference type="GO" id="GO:0016272">
    <property type="term" value="C:prefoldin complex"/>
    <property type="evidence" value="ECO:0007669"/>
    <property type="project" value="InterPro"/>
</dbReference>
<proteinExistence type="inferred from homology"/>
<accession>A0A1Y1XM78</accession>
<keyword evidence="4" id="KW-1185">Reference proteome</keyword>
<dbReference type="SUPFAM" id="SSF46579">
    <property type="entry name" value="Prefoldin"/>
    <property type="match status" value="1"/>
</dbReference>
<dbReference type="InterPro" id="IPR002777">
    <property type="entry name" value="PFD_beta-like"/>
</dbReference>
<dbReference type="EMBL" id="MCFG01000016">
    <property type="protein sequence ID" value="ORX86848.1"/>
    <property type="molecule type" value="Genomic_DNA"/>
</dbReference>
<evidence type="ECO:0000256" key="1">
    <source>
        <dbReference type="ARBA" id="ARBA00008045"/>
    </source>
</evidence>
<evidence type="ECO:0008006" key="5">
    <source>
        <dbReference type="Google" id="ProtNLM"/>
    </source>
</evidence>
<reference evidence="3 4" key="2">
    <citation type="submission" date="2016-08" db="EMBL/GenBank/DDBJ databases">
        <title>Pervasive Adenine N6-methylation of Active Genes in Fungi.</title>
        <authorList>
            <consortium name="DOE Joint Genome Institute"/>
            <person name="Mondo S.J."/>
            <person name="Dannebaum R.O."/>
            <person name="Kuo R.C."/>
            <person name="Labutti K."/>
            <person name="Haridas S."/>
            <person name="Kuo A."/>
            <person name="Salamov A."/>
            <person name="Ahrendt S.R."/>
            <person name="Lipzen A."/>
            <person name="Sullivan W."/>
            <person name="Andreopoulos W.B."/>
            <person name="Clum A."/>
            <person name="Lindquist E."/>
            <person name="Daum C."/>
            <person name="Ramamoorthy G.K."/>
            <person name="Gryganskyi A."/>
            <person name="Culley D."/>
            <person name="Magnuson J.K."/>
            <person name="James T.Y."/>
            <person name="O'Malley M.A."/>
            <person name="Stajich J.E."/>
            <person name="Spatafora J.W."/>
            <person name="Visel A."/>
            <person name="Grigoriev I.V."/>
        </authorList>
    </citation>
    <scope>NUCLEOTIDE SEQUENCE [LARGE SCALE GENOMIC DNA]</scope>
    <source>
        <strain evidence="3 4">S4</strain>
    </source>
</reference>
<name>A0A1Y1XM78_9FUNG</name>
<protein>
    <recommendedName>
        <fullName evidence="5">Prefoldin</fullName>
    </recommendedName>
</protein>
<comment type="similarity">
    <text evidence="1">Belongs to the prefoldin subunit beta family.</text>
</comment>
<dbReference type="Proteomes" id="UP000193944">
    <property type="component" value="Unassembled WGS sequence"/>
</dbReference>
<feature type="coiled-coil region" evidence="2">
    <location>
        <begin position="9"/>
        <end position="36"/>
    </location>
</feature>
<evidence type="ECO:0000313" key="4">
    <source>
        <dbReference type="Proteomes" id="UP000193944"/>
    </source>
</evidence>
<dbReference type="Pfam" id="PF01920">
    <property type="entry name" value="Prefoldin_2"/>
    <property type="match status" value="1"/>
</dbReference>
<gene>
    <name evidence="3" type="ORF">BCR32DRAFT_289779</name>
</gene>
<reference evidence="3 4" key="1">
    <citation type="submission" date="2016-08" db="EMBL/GenBank/DDBJ databases">
        <title>A Parts List for Fungal Cellulosomes Revealed by Comparative Genomics.</title>
        <authorList>
            <consortium name="DOE Joint Genome Institute"/>
            <person name="Haitjema C.H."/>
            <person name="Gilmore S.P."/>
            <person name="Henske J.K."/>
            <person name="Solomon K.V."/>
            <person name="De Groot R."/>
            <person name="Kuo A."/>
            <person name="Mondo S.J."/>
            <person name="Salamov A.A."/>
            <person name="Labutti K."/>
            <person name="Zhao Z."/>
            <person name="Chiniquy J."/>
            <person name="Barry K."/>
            <person name="Brewer H.M."/>
            <person name="Purvine S.O."/>
            <person name="Wright A.T."/>
            <person name="Boxma B."/>
            <person name="Van Alen T."/>
            <person name="Hackstein J.H."/>
            <person name="Baker S.E."/>
            <person name="Grigoriev I.V."/>
            <person name="O'Malley M.A."/>
        </authorList>
    </citation>
    <scope>NUCLEOTIDE SEQUENCE [LARGE SCALE GENOMIC DNA]</scope>
    <source>
        <strain evidence="3 4">S4</strain>
    </source>
</reference>
<organism evidence="3 4">
    <name type="scientific">Anaeromyces robustus</name>
    <dbReference type="NCBI Taxonomy" id="1754192"/>
    <lineage>
        <taxon>Eukaryota</taxon>
        <taxon>Fungi</taxon>
        <taxon>Fungi incertae sedis</taxon>
        <taxon>Chytridiomycota</taxon>
        <taxon>Chytridiomycota incertae sedis</taxon>
        <taxon>Neocallimastigomycetes</taxon>
        <taxon>Neocallimastigales</taxon>
        <taxon>Neocallimastigaceae</taxon>
        <taxon>Anaeromyces</taxon>
    </lineage>
</organism>
<evidence type="ECO:0000256" key="2">
    <source>
        <dbReference type="SAM" id="Coils"/>
    </source>
</evidence>
<evidence type="ECO:0000313" key="3">
    <source>
        <dbReference type="EMBL" id="ORX86848.1"/>
    </source>
</evidence>
<dbReference type="AlphaFoldDB" id="A0A1Y1XM78"/>
<keyword evidence="2" id="KW-0175">Coiled coil</keyword>
<sequence length="70" mass="8212">MDPEEINEIKQKATEIEVLENELSSLSENAKVYRQLTNAPVFFLSKKSIIDDKIKNEKELYQDKVKEIKK</sequence>
<dbReference type="GO" id="GO:0006457">
    <property type="term" value="P:protein folding"/>
    <property type="evidence" value="ECO:0007669"/>
    <property type="project" value="InterPro"/>
</dbReference>
<dbReference type="GO" id="GO:0051082">
    <property type="term" value="F:unfolded protein binding"/>
    <property type="evidence" value="ECO:0007669"/>
    <property type="project" value="InterPro"/>
</dbReference>